<proteinExistence type="predicted"/>
<protein>
    <submittedName>
        <fullName evidence="2">Uncharacterized protein</fullName>
    </submittedName>
</protein>
<sequence length="294" mass="33066">MLLKFTSPDMLNSTLVDVNTGKCAYNIVTILVSTTVLPEEQIRSSDTSSNPRSPTMVGSSPSFLKKRAPSSSSEILPDVVERRTSITAPTGKVLAEIAWQGCRPTISIHGEKVGGLTDLFGSTTVRFMPKNLVIPTRFDTEYVWMATTNSLTLFDCDTDSVKGSFYRNVFRLPTVKKGAKHRFLSKKKSSISLRNGTFFPDLPSPSQTEDTQSEEEIQKSSFISTRIPGLGSSYIEFTPHLLAHDVEIILSFLMMEILRRGRFGLALYTFEKPQAWQFREAHRLLMRRVRRDTL</sequence>
<dbReference type="AlphaFoldDB" id="A0A8H7Y5G8"/>
<evidence type="ECO:0000256" key="1">
    <source>
        <dbReference type="SAM" id="MobiDB-lite"/>
    </source>
</evidence>
<reference evidence="2" key="1">
    <citation type="submission" date="2021-02" db="EMBL/GenBank/DDBJ databases">
        <title>Psilocybe cubensis genome.</title>
        <authorList>
            <person name="Mckernan K.J."/>
            <person name="Crawford S."/>
            <person name="Trippe A."/>
            <person name="Kane L.T."/>
            <person name="Mclaughlin S."/>
        </authorList>
    </citation>
    <scope>NUCLEOTIDE SEQUENCE [LARGE SCALE GENOMIC DNA]</scope>
    <source>
        <strain evidence="2">MGC-MH-2018</strain>
    </source>
</reference>
<dbReference type="OrthoDB" id="3258136at2759"/>
<gene>
    <name evidence="2" type="ORF">JR316_003399</name>
</gene>
<dbReference type="EMBL" id="JAFIQS010000003">
    <property type="protein sequence ID" value="KAG5171314.1"/>
    <property type="molecule type" value="Genomic_DNA"/>
</dbReference>
<feature type="region of interest" description="Disordered" evidence="1">
    <location>
        <begin position="40"/>
        <end position="70"/>
    </location>
</feature>
<accession>A0A8H7Y5G8</accession>
<evidence type="ECO:0000313" key="2">
    <source>
        <dbReference type="EMBL" id="KAG5171314.1"/>
    </source>
</evidence>
<feature type="compositionally biased region" description="Polar residues" evidence="1">
    <location>
        <begin position="44"/>
        <end position="62"/>
    </location>
</feature>
<organism evidence="2">
    <name type="scientific">Psilocybe cubensis</name>
    <name type="common">Psychedelic mushroom</name>
    <name type="synonym">Stropharia cubensis</name>
    <dbReference type="NCBI Taxonomy" id="181762"/>
    <lineage>
        <taxon>Eukaryota</taxon>
        <taxon>Fungi</taxon>
        <taxon>Dikarya</taxon>
        <taxon>Basidiomycota</taxon>
        <taxon>Agaricomycotina</taxon>
        <taxon>Agaricomycetes</taxon>
        <taxon>Agaricomycetidae</taxon>
        <taxon>Agaricales</taxon>
        <taxon>Agaricineae</taxon>
        <taxon>Strophariaceae</taxon>
        <taxon>Psilocybe</taxon>
    </lineage>
</organism>
<comment type="caution">
    <text evidence="2">The sequence shown here is derived from an EMBL/GenBank/DDBJ whole genome shotgun (WGS) entry which is preliminary data.</text>
</comment>
<name>A0A8H7Y5G8_PSICU</name>
<feature type="region of interest" description="Disordered" evidence="1">
    <location>
        <begin position="195"/>
        <end position="218"/>
    </location>
</feature>